<evidence type="ECO:0000256" key="12">
    <source>
        <dbReference type="ARBA" id="ARBA00022989"/>
    </source>
</evidence>
<gene>
    <name evidence="20" type="ORF">ZOSMA_241G00370</name>
</gene>
<dbReference type="InterPro" id="IPR011009">
    <property type="entry name" value="Kinase-like_dom_sf"/>
</dbReference>
<dbReference type="Pfam" id="PF00560">
    <property type="entry name" value="LRR_1"/>
    <property type="match status" value="2"/>
</dbReference>
<keyword evidence="10 20" id="KW-0418">Kinase</keyword>
<dbReference type="GO" id="GO:0005886">
    <property type="term" value="C:plasma membrane"/>
    <property type="evidence" value="ECO:0007669"/>
    <property type="project" value="UniProtKB-SubCell"/>
</dbReference>
<keyword evidence="5" id="KW-0808">Transferase</keyword>
<feature type="binding site" evidence="17">
    <location>
        <position position="381"/>
    </location>
    <ligand>
        <name>ATP</name>
        <dbReference type="ChEBI" id="CHEBI:30616"/>
    </ligand>
</feature>
<organism evidence="20 21">
    <name type="scientific">Zostera marina</name>
    <name type="common">Eelgrass</name>
    <dbReference type="NCBI Taxonomy" id="29655"/>
    <lineage>
        <taxon>Eukaryota</taxon>
        <taxon>Viridiplantae</taxon>
        <taxon>Streptophyta</taxon>
        <taxon>Embryophyta</taxon>
        <taxon>Tracheophyta</taxon>
        <taxon>Spermatophyta</taxon>
        <taxon>Magnoliopsida</taxon>
        <taxon>Liliopsida</taxon>
        <taxon>Zosteraceae</taxon>
        <taxon>Zostera</taxon>
    </lineage>
</organism>
<keyword evidence="7" id="KW-0732">Signal</keyword>
<comment type="subcellular location">
    <subcellularLocation>
        <location evidence="1">Cell membrane</location>
        <topology evidence="1">Single-pass membrane protein</topology>
    </subcellularLocation>
</comment>
<dbReference type="Pfam" id="PF00069">
    <property type="entry name" value="Pkinase"/>
    <property type="match status" value="1"/>
</dbReference>
<evidence type="ECO:0000256" key="11">
    <source>
        <dbReference type="ARBA" id="ARBA00022840"/>
    </source>
</evidence>
<evidence type="ECO:0000256" key="16">
    <source>
        <dbReference type="ARBA" id="ARBA00048679"/>
    </source>
</evidence>
<evidence type="ECO:0000256" key="5">
    <source>
        <dbReference type="ARBA" id="ARBA00022679"/>
    </source>
</evidence>
<comment type="catalytic activity">
    <reaction evidence="15">
        <text>L-threonyl-[protein] + ATP = O-phospho-L-threonyl-[protein] + ADP + H(+)</text>
        <dbReference type="Rhea" id="RHEA:46608"/>
        <dbReference type="Rhea" id="RHEA-COMP:11060"/>
        <dbReference type="Rhea" id="RHEA-COMP:11605"/>
        <dbReference type="ChEBI" id="CHEBI:15378"/>
        <dbReference type="ChEBI" id="CHEBI:30013"/>
        <dbReference type="ChEBI" id="CHEBI:30616"/>
        <dbReference type="ChEBI" id="CHEBI:61977"/>
        <dbReference type="ChEBI" id="CHEBI:456216"/>
        <dbReference type="EC" id="2.7.11.1"/>
    </reaction>
</comment>
<keyword evidence="12 18" id="KW-1133">Transmembrane helix</keyword>
<dbReference type="AlphaFoldDB" id="A0A0K9PJ94"/>
<dbReference type="PROSITE" id="PS00108">
    <property type="entry name" value="PROTEIN_KINASE_ST"/>
    <property type="match status" value="1"/>
</dbReference>
<dbReference type="PANTHER" id="PTHR45974">
    <property type="entry name" value="RECEPTOR-LIKE PROTEIN 55"/>
    <property type="match status" value="1"/>
</dbReference>
<dbReference type="PROSITE" id="PS00107">
    <property type="entry name" value="PROTEIN_KINASE_ATP"/>
    <property type="match status" value="1"/>
</dbReference>
<comment type="catalytic activity">
    <reaction evidence="16">
        <text>L-seryl-[protein] + ATP = O-phospho-L-seryl-[protein] + ADP + H(+)</text>
        <dbReference type="Rhea" id="RHEA:17989"/>
        <dbReference type="Rhea" id="RHEA-COMP:9863"/>
        <dbReference type="Rhea" id="RHEA-COMP:11604"/>
        <dbReference type="ChEBI" id="CHEBI:15378"/>
        <dbReference type="ChEBI" id="CHEBI:29999"/>
        <dbReference type="ChEBI" id="CHEBI:30616"/>
        <dbReference type="ChEBI" id="CHEBI:83421"/>
        <dbReference type="ChEBI" id="CHEBI:456216"/>
        <dbReference type="EC" id="2.7.11.1"/>
    </reaction>
</comment>
<dbReference type="SUPFAM" id="SSF56112">
    <property type="entry name" value="Protein kinase-like (PK-like)"/>
    <property type="match status" value="1"/>
</dbReference>
<evidence type="ECO:0000256" key="9">
    <source>
        <dbReference type="ARBA" id="ARBA00022741"/>
    </source>
</evidence>
<dbReference type="Gene3D" id="3.80.10.10">
    <property type="entry name" value="Ribonuclease Inhibitor"/>
    <property type="match status" value="1"/>
</dbReference>
<evidence type="ECO:0000256" key="17">
    <source>
        <dbReference type="PROSITE-ProRule" id="PRU10141"/>
    </source>
</evidence>
<dbReference type="FunFam" id="3.30.200.20:FF:000039">
    <property type="entry name" value="receptor-like protein kinase FERONIA"/>
    <property type="match status" value="1"/>
</dbReference>
<dbReference type="Gene3D" id="1.10.510.10">
    <property type="entry name" value="Transferase(Phosphotransferase) domain 1"/>
    <property type="match status" value="1"/>
</dbReference>
<dbReference type="GO" id="GO:0005524">
    <property type="term" value="F:ATP binding"/>
    <property type="evidence" value="ECO:0007669"/>
    <property type="project" value="UniProtKB-UniRule"/>
</dbReference>
<protein>
    <recommendedName>
        <fullName evidence="2">non-specific serine/threonine protein kinase</fullName>
        <ecNumber evidence="2">2.7.11.1</ecNumber>
    </recommendedName>
</protein>
<evidence type="ECO:0000256" key="15">
    <source>
        <dbReference type="ARBA" id="ARBA00047899"/>
    </source>
</evidence>
<dbReference type="Gene3D" id="3.30.200.20">
    <property type="entry name" value="Phosphorylase Kinase, domain 1"/>
    <property type="match status" value="1"/>
</dbReference>
<dbReference type="PROSITE" id="PS50011">
    <property type="entry name" value="PROTEIN_KINASE_DOM"/>
    <property type="match status" value="1"/>
</dbReference>
<dbReference type="SMART" id="SM00220">
    <property type="entry name" value="S_TKc"/>
    <property type="match status" value="1"/>
</dbReference>
<evidence type="ECO:0000313" key="21">
    <source>
        <dbReference type="Proteomes" id="UP000036987"/>
    </source>
</evidence>
<dbReference type="InterPro" id="IPR000719">
    <property type="entry name" value="Prot_kinase_dom"/>
</dbReference>
<dbReference type="InterPro" id="IPR008271">
    <property type="entry name" value="Ser/Thr_kinase_AS"/>
</dbReference>
<keyword evidence="9 17" id="KW-0547">Nucleotide-binding</keyword>
<keyword evidence="11 17" id="KW-0067">ATP-binding</keyword>
<feature type="domain" description="Protein kinase" evidence="19">
    <location>
        <begin position="353"/>
        <end position="628"/>
    </location>
</feature>
<dbReference type="OMA" id="MANFGGF"/>
<keyword evidence="3" id="KW-0723">Serine/threonine-protein kinase</keyword>
<evidence type="ECO:0000256" key="13">
    <source>
        <dbReference type="ARBA" id="ARBA00023136"/>
    </source>
</evidence>
<evidence type="ECO:0000256" key="18">
    <source>
        <dbReference type="SAM" id="Phobius"/>
    </source>
</evidence>
<dbReference type="EC" id="2.7.11.1" evidence="2"/>
<keyword evidence="8" id="KW-0677">Repeat</keyword>
<keyword evidence="14" id="KW-0325">Glycoprotein</keyword>
<dbReference type="InterPro" id="IPR032675">
    <property type="entry name" value="LRR_dom_sf"/>
</dbReference>
<evidence type="ECO:0000256" key="6">
    <source>
        <dbReference type="ARBA" id="ARBA00022692"/>
    </source>
</evidence>
<comment type="caution">
    <text evidence="20">The sequence shown here is derived from an EMBL/GenBank/DDBJ whole genome shotgun (WGS) entry which is preliminary data.</text>
</comment>
<name>A0A0K9PJ94_ZOSMR</name>
<evidence type="ECO:0000256" key="10">
    <source>
        <dbReference type="ARBA" id="ARBA00022777"/>
    </source>
</evidence>
<dbReference type="Proteomes" id="UP000036987">
    <property type="component" value="Unassembled WGS sequence"/>
</dbReference>
<dbReference type="STRING" id="29655.A0A0K9PJ94"/>
<dbReference type="FunFam" id="1.10.510.10:FF:000453">
    <property type="entry name" value="LRR receptor-like serine/threonine-protein kinase HSL2"/>
    <property type="match status" value="1"/>
</dbReference>
<dbReference type="SUPFAM" id="SSF52058">
    <property type="entry name" value="L domain-like"/>
    <property type="match status" value="1"/>
</dbReference>
<evidence type="ECO:0000259" key="19">
    <source>
        <dbReference type="PROSITE" id="PS50011"/>
    </source>
</evidence>
<dbReference type="OrthoDB" id="2020077at2759"/>
<keyword evidence="21" id="KW-1185">Reference proteome</keyword>
<dbReference type="InterPro" id="IPR017441">
    <property type="entry name" value="Protein_kinase_ATP_BS"/>
</dbReference>
<evidence type="ECO:0000256" key="7">
    <source>
        <dbReference type="ARBA" id="ARBA00022729"/>
    </source>
</evidence>
<dbReference type="CDD" id="cd14066">
    <property type="entry name" value="STKc_IRAK"/>
    <property type="match status" value="1"/>
</dbReference>
<dbReference type="InterPro" id="IPR001611">
    <property type="entry name" value="Leu-rich_rpt"/>
</dbReference>
<dbReference type="PANTHER" id="PTHR45974:SF134">
    <property type="entry name" value="OS01G0960400 PROTEIN"/>
    <property type="match status" value="1"/>
</dbReference>
<dbReference type="GO" id="GO:0004674">
    <property type="term" value="F:protein serine/threonine kinase activity"/>
    <property type="evidence" value="ECO:0007669"/>
    <property type="project" value="UniProtKB-KW"/>
</dbReference>
<evidence type="ECO:0000256" key="1">
    <source>
        <dbReference type="ARBA" id="ARBA00004162"/>
    </source>
</evidence>
<reference evidence="21" key="1">
    <citation type="journal article" date="2016" name="Nature">
        <title>The genome of the seagrass Zostera marina reveals angiosperm adaptation to the sea.</title>
        <authorList>
            <person name="Olsen J.L."/>
            <person name="Rouze P."/>
            <person name="Verhelst B."/>
            <person name="Lin Y.-C."/>
            <person name="Bayer T."/>
            <person name="Collen J."/>
            <person name="Dattolo E."/>
            <person name="De Paoli E."/>
            <person name="Dittami S."/>
            <person name="Maumus F."/>
            <person name="Michel G."/>
            <person name="Kersting A."/>
            <person name="Lauritano C."/>
            <person name="Lohaus R."/>
            <person name="Toepel M."/>
            <person name="Tonon T."/>
            <person name="Vanneste K."/>
            <person name="Amirebrahimi M."/>
            <person name="Brakel J."/>
            <person name="Bostroem C."/>
            <person name="Chovatia M."/>
            <person name="Grimwood J."/>
            <person name="Jenkins J.W."/>
            <person name="Jueterbock A."/>
            <person name="Mraz A."/>
            <person name="Stam W.T."/>
            <person name="Tice H."/>
            <person name="Bornberg-Bauer E."/>
            <person name="Green P.J."/>
            <person name="Pearson G.A."/>
            <person name="Procaccini G."/>
            <person name="Duarte C.M."/>
            <person name="Schmutz J."/>
            <person name="Reusch T.B.H."/>
            <person name="Van de Peer Y."/>
        </authorList>
    </citation>
    <scope>NUCLEOTIDE SEQUENCE [LARGE SCALE GENOMIC DNA]</scope>
    <source>
        <strain evidence="21">cv. Finnish</strain>
    </source>
</reference>
<sequence length="681" mass="76259">MSEIPELSYLDFSQNQLEGNIPSNILSKNITTIDFSRNKLNGSIPSNFSYFPILQFLSLKDNFLTGSVASSIWENKVFNANGSLILDMRNNSLSNISGSVLSTPPNTTIMLRDNPICLNESQGYLIKFCGSKNIDNYPGRSSNPIGDCLAQTCPKDGFYEYDPSYNLTCFCAAPLRLGYRLKSPSFSDFRPYAKSFEIELSHDLGLIPYQLFIDSYIWEEGPRLRMNLKIFPNLTSQFNISEVRRIRDTMATWRIHNKYLFGPYELLNFTLLGPYSKFDLDNPQRKDERYLVGIALGTFAAVSTLCVFVFIIIMTGKYQLFSFKSHPLSSSGIKFDGLKEFTFEEIVQSTDYFSESAIIGRGGYGHVYKGILADGTIVAIKRADEGVLQGSKEFLTEIEFLSRLHHKNLVSLVGYCIEEESEEILIYEFMQNGTLRDHLSTRSKKSLDFFMRLHIALGSAKGILYLHTEADPPILHCDIKASNILLDSMFTPRIADFGLSRLAPAPDDEGIPHGHVSTVVRGTPGYIDPDYFLTHRLTDKSDVYSFGVVIMELLTGKPPISNGRNIVREVRFARQRGNVSSIIDQRLYCCPSESMENCVSLALKCCDGETHLRPSMTEVVRELEDICLATPGMDSAPIQMMVSSSLLSHSGETCKSSSSLQSDSQSGGESIVALYHNHTHS</sequence>
<keyword evidence="6 18" id="KW-0812">Transmembrane</keyword>
<keyword evidence="20" id="KW-0675">Receptor</keyword>
<proteinExistence type="predicted"/>
<evidence type="ECO:0000256" key="3">
    <source>
        <dbReference type="ARBA" id="ARBA00022527"/>
    </source>
</evidence>
<evidence type="ECO:0000256" key="2">
    <source>
        <dbReference type="ARBA" id="ARBA00012513"/>
    </source>
</evidence>
<evidence type="ECO:0000256" key="8">
    <source>
        <dbReference type="ARBA" id="ARBA00022737"/>
    </source>
</evidence>
<accession>A0A0K9PJ94</accession>
<keyword evidence="13 18" id="KW-0472">Membrane</keyword>
<evidence type="ECO:0000256" key="4">
    <source>
        <dbReference type="ARBA" id="ARBA00022614"/>
    </source>
</evidence>
<feature type="transmembrane region" description="Helical" evidence="18">
    <location>
        <begin position="290"/>
        <end position="314"/>
    </location>
</feature>
<evidence type="ECO:0000313" key="20">
    <source>
        <dbReference type="EMBL" id="KMZ68315.1"/>
    </source>
</evidence>
<keyword evidence="4" id="KW-0433">Leucine-rich repeat</keyword>
<dbReference type="EMBL" id="LFYR01000845">
    <property type="protein sequence ID" value="KMZ68315.1"/>
    <property type="molecule type" value="Genomic_DNA"/>
</dbReference>
<evidence type="ECO:0000256" key="14">
    <source>
        <dbReference type="ARBA" id="ARBA00023180"/>
    </source>
</evidence>